<gene>
    <name evidence="1" type="ORF">EGT50_11425</name>
</gene>
<dbReference type="Proteomes" id="UP000283479">
    <property type="component" value="Unassembled WGS sequence"/>
</dbReference>
<dbReference type="InterPro" id="IPR045684">
    <property type="entry name" value="DUF6191"/>
</dbReference>
<accession>A0A3S3A8H1</accession>
<dbReference type="EMBL" id="RKLO01000004">
    <property type="protein sequence ID" value="RVW02033.1"/>
    <property type="molecule type" value="Genomic_DNA"/>
</dbReference>
<dbReference type="Pfam" id="PF19690">
    <property type="entry name" value="DUF6191"/>
    <property type="match status" value="1"/>
</dbReference>
<name>A0A3S3A8H1_9NOCA</name>
<proteinExistence type="predicted"/>
<organism evidence="1 2">
    <name type="scientific">Rhodococcus xishaensis</name>
    <dbReference type="NCBI Taxonomy" id="2487364"/>
    <lineage>
        <taxon>Bacteria</taxon>
        <taxon>Bacillati</taxon>
        <taxon>Actinomycetota</taxon>
        <taxon>Actinomycetes</taxon>
        <taxon>Mycobacteriales</taxon>
        <taxon>Nocardiaceae</taxon>
        <taxon>Rhodococcus</taxon>
    </lineage>
</organism>
<comment type="caution">
    <text evidence="1">The sequence shown here is derived from an EMBL/GenBank/DDBJ whole genome shotgun (WGS) entry which is preliminary data.</text>
</comment>
<evidence type="ECO:0000313" key="2">
    <source>
        <dbReference type="Proteomes" id="UP000283479"/>
    </source>
</evidence>
<protein>
    <submittedName>
        <fullName evidence="1">Uncharacterized protein</fullName>
    </submittedName>
</protein>
<keyword evidence="2" id="KW-1185">Reference proteome</keyword>
<sequence>MIFVAAVLAGAIILDQFGLWAERRGWIYWRKKKGTGGSPGALEYMNTLFSPSTQNVVEERESKRVTRVDLATGDELDLDSPTVFLEMREWERESDSPRSSER</sequence>
<evidence type="ECO:0000313" key="1">
    <source>
        <dbReference type="EMBL" id="RVW02033.1"/>
    </source>
</evidence>
<reference evidence="1 2" key="1">
    <citation type="submission" date="2018-11" db="EMBL/GenBank/DDBJ databases">
        <title>Rhodococcus spongicola sp. nov. and Rhodococcus xishaensis sp. nov. from marine sponges.</title>
        <authorList>
            <person name="Li L."/>
            <person name="Lin H.W."/>
        </authorList>
    </citation>
    <scope>NUCLEOTIDE SEQUENCE [LARGE SCALE GENOMIC DNA]</scope>
    <source>
        <strain evidence="1 2">LHW51113</strain>
    </source>
</reference>
<dbReference type="AlphaFoldDB" id="A0A3S3A8H1"/>